<sequence>MRFDAGKALTADEQAQPRQNIGAVAASAIGDPETDFVPAFEAALTGA</sequence>
<organism evidence="1">
    <name type="scientific">Ralstonia solanacearum</name>
    <name type="common">Pseudomonas solanacearum</name>
    <dbReference type="NCBI Taxonomy" id="305"/>
    <lineage>
        <taxon>Bacteria</taxon>
        <taxon>Pseudomonadati</taxon>
        <taxon>Pseudomonadota</taxon>
        <taxon>Betaproteobacteria</taxon>
        <taxon>Burkholderiales</taxon>
        <taxon>Burkholderiaceae</taxon>
        <taxon>Ralstonia</taxon>
        <taxon>Ralstonia solanacearum species complex</taxon>
    </lineage>
</organism>
<dbReference type="AlphaFoldDB" id="A0A0S4WXQ9"/>
<protein>
    <submittedName>
        <fullName evidence="1">Uncharacterized protein</fullName>
    </submittedName>
</protein>
<accession>A0A0S4WXQ9</accession>
<evidence type="ECO:0000313" key="1">
    <source>
        <dbReference type="EMBL" id="CUV56332.1"/>
    </source>
</evidence>
<dbReference type="EMBL" id="LN899820">
    <property type="protein sequence ID" value="CUV56332.1"/>
    <property type="molecule type" value="Genomic_DNA"/>
</dbReference>
<name>A0A0S4WXQ9_RALSL</name>
<proteinExistence type="predicted"/>
<reference evidence="1" key="1">
    <citation type="submission" date="2015-10" db="EMBL/GenBank/DDBJ databases">
        <authorList>
            <person name="Gilbert D.G."/>
        </authorList>
    </citation>
    <scope>NUCLEOTIDE SEQUENCE</scope>
    <source>
        <strain evidence="1">Phyl III-seqv23</strain>
    </source>
</reference>
<gene>
    <name evidence="1" type="ORF">RUN215_v1_750001</name>
</gene>